<feature type="transmembrane region" description="Helical" evidence="8">
    <location>
        <begin position="90"/>
        <end position="110"/>
    </location>
</feature>
<keyword evidence="10" id="KW-1185">Reference proteome</keyword>
<dbReference type="GO" id="GO:0005886">
    <property type="term" value="C:plasma membrane"/>
    <property type="evidence" value="ECO:0007669"/>
    <property type="project" value="UniProtKB-SubCell"/>
</dbReference>
<name>A0AA35UR70_9PROT</name>
<evidence type="ECO:0000256" key="5">
    <source>
        <dbReference type="ARBA" id="ARBA00022692"/>
    </source>
</evidence>
<dbReference type="SUPFAM" id="SSF81345">
    <property type="entry name" value="ABC transporter involved in vitamin B12 uptake, BtuC"/>
    <property type="match status" value="1"/>
</dbReference>
<evidence type="ECO:0000256" key="7">
    <source>
        <dbReference type="ARBA" id="ARBA00023136"/>
    </source>
</evidence>
<accession>A0AA35UR70</accession>
<gene>
    <name evidence="9" type="ORF">LMG32879_001472</name>
</gene>
<feature type="transmembrane region" description="Helical" evidence="8">
    <location>
        <begin position="240"/>
        <end position="268"/>
    </location>
</feature>
<keyword evidence="4" id="KW-1003">Cell membrane</keyword>
<feature type="transmembrane region" description="Helical" evidence="8">
    <location>
        <begin position="280"/>
        <end position="302"/>
    </location>
</feature>
<feature type="transmembrane region" description="Helical" evidence="8">
    <location>
        <begin position="61"/>
        <end position="78"/>
    </location>
</feature>
<keyword evidence="6 8" id="KW-1133">Transmembrane helix</keyword>
<dbReference type="GO" id="GO:0022857">
    <property type="term" value="F:transmembrane transporter activity"/>
    <property type="evidence" value="ECO:0007669"/>
    <property type="project" value="InterPro"/>
</dbReference>
<sequence length="334" mass="34337">MTHPSSRGLSVMLAAVMVVLLGFALWHGESEISAWHGLCDIMAGRSSVAATIVGQLRLPRALLAVVIGGVLGCSGAALQGYLRNPLADPGVLGVSSGAALGAVCVFYTGLLRLSVVMLPLGGLIGALIAVMLLVGLVGRGGAVVLLLAGAALSSLFAALTALTLNLVQNPYASFEIAHWLMGSLTDRTFQHVLICLPGSVVGLVLVASTGRALDALVLGEDVARSMGFILHGWRGVQTRLVLGVALAVGSCTAVSGAIGFVGLVIPHLLRPLTGYQPSRLLVPSFLGGAIMLLVADDAVRAFNWGVELQIGVLTALAGAPLFLYRVVTLRRSTL</sequence>
<evidence type="ECO:0000256" key="4">
    <source>
        <dbReference type="ARBA" id="ARBA00022475"/>
    </source>
</evidence>
<feature type="transmembrane region" description="Helical" evidence="8">
    <location>
        <begin position="308"/>
        <end position="327"/>
    </location>
</feature>
<dbReference type="AlphaFoldDB" id="A0AA35UR70"/>
<dbReference type="Gene3D" id="1.10.3470.10">
    <property type="entry name" value="ABC transporter involved in vitamin B12 uptake, BtuC"/>
    <property type="match status" value="1"/>
</dbReference>
<proteinExistence type="inferred from homology"/>
<dbReference type="Pfam" id="PF01032">
    <property type="entry name" value="FecCD"/>
    <property type="match status" value="1"/>
</dbReference>
<dbReference type="PANTHER" id="PTHR30472">
    <property type="entry name" value="FERRIC ENTEROBACTIN TRANSPORT SYSTEM PERMEASE PROTEIN"/>
    <property type="match status" value="1"/>
</dbReference>
<dbReference type="RefSeq" id="WP_289841312.1">
    <property type="nucleotide sequence ID" value="NZ_CATKSH010000007.1"/>
</dbReference>
<evidence type="ECO:0000256" key="2">
    <source>
        <dbReference type="ARBA" id="ARBA00007935"/>
    </source>
</evidence>
<evidence type="ECO:0000256" key="6">
    <source>
        <dbReference type="ARBA" id="ARBA00022989"/>
    </source>
</evidence>
<comment type="similarity">
    <text evidence="2">Belongs to the binding-protein-dependent transport system permease family. FecCD subfamily.</text>
</comment>
<dbReference type="EMBL" id="CATKSH010000007">
    <property type="protein sequence ID" value="CAI9120635.1"/>
    <property type="molecule type" value="Genomic_DNA"/>
</dbReference>
<organism evidence="9 10">
    <name type="scientific">Brytella acorum</name>
    <dbReference type="NCBI Taxonomy" id="2959299"/>
    <lineage>
        <taxon>Bacteria</taxon>
        <taxon>Pseudomonadati</taxon>
        <taxon>Pseudomonadota</taxon>
        <taxon>Alphaproteobacteria</taxon>
        <taxon>Acetobacterales</taxon>
        <taxon>Acetobacteraceae</taxon>
        <taxon>Brytella</taxon>
    </lineage>
</organism>
<protein>
    <submittedName>
        <fullName evidence="9">Iron ABC transporter permease</fullName>
    </submittedName>
</protein>
<comment type="subcellular location">
    <subcellularLocation>
        <location evidence="1">Cell membrane</location>
        <topology evidence="1">Multi-pass membrane protein</topology>
    </subcellularLocation>
</comment>
<evidence type="ECO:0000313" key="10">
    <source>
        <dbReference type="Proteomes" id="UP001176960"/>
    </source>
</evidence>
<evidence type="ECO:0000256" key="1">
    <source>
        <dbReference type="ARBA" id="ARBA00004651"/>
    </source>
</evidence>
<feature type="transmembrane region" description="Helical" evidence="8">
    <location>
        <begin position="9"/>
        <end position="28"/>
    </location>
</feature>
<dbReference type="InterPro" id="IPR000522">
    <property type="entry name" value="ABC_transptr_permease_BtuC"/>
</dbReference>
<dbReference type="CDD" id="cd06550">
    <property type="entry name" value="TM_ABC_iron-siderophores_like"/>
    <property type="match status" value="1"/>
</dbReference>
<evidence type="ECO:0000256" key="3">
    <source>
        <dbReference type="ARBA" id="ARBA00022448"/>
    </source>
</evidence>
<evidence type="ECO:0000256" key="8">
    <source>
        <dbReference type="SAM" id="Phobius"/>
    </source>
</evidence>
<dbReference type="Proteomes" id="UP001176960">
    <property type="component" value="Unassembled WGS sequence"/>
</dbReference>
<keyword evidence="7 8" id="KW-0472">Membrane</keyword>
<reference evidence="9" key="1">
    <citation type="submission" date="2023-03" db="EMBL/GenBank/DDBJ databases">
        <authorList>
            <person name="Cleenwerck I."/>
        </authorList>
    </citation>
    <scope>NUCLEOTIDE SEQUENCE</scope>
    <source>
        <strain evidence="9">LMG 32879</strain>
    </source>
</reference>
<feature type="transmembrane region" description="Helical" evidence="8">
    <location>
        <begin position="117"/>
        <end position="137"/>
    </location>
</feature>
<evidence type="ECO:0000313" key="9">
    <source>
        <dbReference type="EMBL" id="CAI9120635.1"/>
    </source>
</evidence>
<dbReference type="InterPro" id="IPR037294">
    <property type="entry name" value="ABC_BtuC-like"/>
</dbReference>
<keyword evidence="3" id="KW-0813">Transport</keyword>
<keyword evidence="5 8" id="KW-0812">Transmembrane</keyword>
<feature type="transmembrane region" description="Helical" evidence="8">
    <location>
        <begin position="143"/>
        <end position="167"/>
    </location>
</feature>
<dbReference type="PANTHER" id="PTHR30472:SF25">
    <property type="entry name" value="ABC TRANSPORTER PERMEASE PROTEIN MJ0876-RELATED"/>
    <property type="match status" value="1"/>
</dbReference>
<comment type="caution">
    <text evidence="9">The sequence shown here is derived from an EMBL/GenBank/DDBJ whole genome shotgun (WGS) entry which is preliminary data.</text>
</comment>